<dbReference type="Proteomes" id="UP000625283">
    <property type="component" value="Unassembled WGS sequence"/>
</dbReference>
<comment type="caution">
    <text evidence="2">The sequence shown here is derived from an EMBL/GenBank/DDBJ whole genome shotgun (WGS) entry which is preliminary data.</text>
</comment>
<name>A0ABS1R052_9SPHI</name>
<evidence type="ECO:0000313" key="2">
    <source>
        <dbReference type="EMBL" id="MBL1408072.1"/>
    </source>
</evidence>
<keyword evidence="3" id="KW-1185">Reference proteome</keyword>
<reference evidence="2 3" key="1">
    <citation type="submission" date="2021-01" db="EMBL/GenBank/DDBJ databases">
        <title>C459-1 draft genome sequence.</title>
        <authorList>
            <person name="Zhang X.-F."/>
        </authorList>
    </citation>
    <scope>NUCLEOTIDE SEQUENCE [LARGE SCALE GENOMIC DNA]</scope>
    <source>
        <strain evidence="3">C459-1</strain>
    </source>
</reference>
<evidence type="ECO:0000313" key="3">
    <source>
        <dbReference type="Proteomes" id="UP000625283"/>
    </source>
</evidence>
<dbReference type="Pfam" id="PF18925">
    <property type="entry name" value="DUF5675"/>
    <property type="match status" value="1"/>
</dbReference>
<gene>
    <name evidence="2" type="ORF">JKG61_04855</name>
</gene>
<sequence length="117" mass="13601">MEDLVRDVKIKGSTAIPTGSYKLGLNTYGVMNARYKRKFPEVHRGMIEIRDVQNFKYVYIHIGNYLSDTEGCLLVGEYFKFYDVDYAVYESTKAYRMLYEVVVEAVGRVQGYIVTRL</sequence>
<evidence type="ECO:0000259" key="1">
    <source>
        <dbReference type="Pfam" id="PF18925"/>
    </source>
</evidence>
<dbReference type="EMBL" id="JAERTY010000002">
    <property type="protein sequence ID" value="MBL1408072.1"/>
    <property type="molecule type" value="Genomic_DNA"/>
</dbReference>
<dbReference type="InterPro" id="IPR043732">
    <property type="entry name" value="DUF5675"/>
</dbReference>
<protein>
    <recommendedName>
        <fullName evidence="1">DUF5675 domain-containing protein</fullName>
    </recommendedName>
</protein>
<accession>A0ABS1R052</accession>
<feature type="domain" description="DUF5675" evidence="1">
    <location>
        <begin position="9"/>
        <end position="102"/>
    </location>
</feature>
<organism evidence="2 3">
    <name type="scientific">Sphingobacterium faecale</name>
    <dbReference type="NCBI Taxonomy" id="2803775"/>
    <lineage>
        <taxon>Bacteria</taxon>
        <taxon>Pseudomonadati</taxon>
        <taxon>Bacteroidota</taxon>
        <taxon>Sphingobacteriia</taxon>
        <taxon>Sphingobacteriales</taxon>
        <taxon>Sphingobacteriaceae</taxon>
        <taxon>Sphingobacterium</taxon>
    </lineage>
</organism>
<proteinExistence type="predicted"/>
<dbReference type="RefSeq" id="WP_202101849.1">
    <property type="nucleotide sequence ID" value="NZ_JAERTY010000002.1"/>
</dbReference>